<dbReference type="PROSITE" id="PS50280">
    <property type="entry name" value="SET"/>
    <property type="match status" value="1"/>
</dbReference>
<proteinExistence type="predicted"/>
<sequence length="337" mass="37679">MCKWKGREVPIPETALRLCFSLLPSALDNLHFHHKIEFETAQGSCGRGLVAGEDIKQGSPIFEEPCLLVVYKSAVSPIEQHELRWRAYQMLKNLASRGNSSYKKAVAAFDQLGTSSVVPEHVRTSAIEIARVSPDPRARAASSASTYAEEIESVLMRFHCNQFSFYNGAPDNDPSFNASAVFSYTSRINHSCAPNMALIRKYSYRKLHDLPTKLEADGGITMAVAARDIAKGERLTFSYDTTIAATRIYEKEKTVAAVPDQSLGVTHRRERLLNTLSFLCGCERVHHTQQLAAAAQVGDARRVGDPARIRKKMQLMQDHREMKMPNRIKAARETGRR</sequence>
<dbReference type="PANTHER" id="PTHR12197">
    <property type="entry name" value="HISTONE-LYSINE N-METHYLTRANSFERASE SMYD"/>
    <property type="match status" value="1"/>
</dbReference>
<keyword evidence="3" id="KW-1185">Reference proteome</keyword>
<dbReference type="InterPro" id="IPR046341">
    <property type="entry name" value="SET_dom_sf"/>
</dbReference>
<reference evidence="3" key="1">
    <citation type="journal article" date="2015" name="PLoS Genet.">
        <title>Genome Sequence and Transcriptome Analyses of Chrysochromulina tobin: Metabolic Tools for Enhanced Algal Fitness in the Prominent Order Prymnesiales (Haptophyceae).</title>
        <authorList>
            <person name="Hovde B.T."/>
            <person name="Deodato C.R."/>
            <person name="Hunsperger H.M."/>
            <person name="Ryken S.A."/>
            <person name="Yost W."/>
            <person name="Jha R.K."/>
            <person name="Patterson J."/>
            <person name="Monnat R.J. Jr."/>
            <person name="Barlow S.B."/>
            <person name="Starkenburg S.R."/>
            <person name="Cattolico R.A."/>
        </authorList>
    </citation>
    <scope>NUCLEOTIDE SEQUENCE</scope>
    <source>
        <strain evidence="3">CCMP291</strain>
    </source>
</reference>
<dbReference type="Pfam" id="PF00856">
    <property type="entry name" value="SET"/>
    <property type="match status" value="1"/>
</dbReference>
<dbReference type="EMBL" id="JWZX01000601">
    <property type="protein sequence ID" value="KOO37062.1"/>
    <property type="molecule type" value="Genomic_DNA"/>
</dbReference>
<feature type="domain" description="SET" evidence="1">
    <location>
        <begin position="34"/>
        <end position="240"/>
    </location>
</feature>
<protein>
    <recommendedName>
        <fullName evidence="1">SET domain-containing protein</fullName>
    </recommendedName>
</protein>
<evidence type="ECO:0000259" key="1">
    <source>
        <dbReference type="PROSITE" id="PS50280"/>
    </source>
</evidence>
<organism evidence="2 3">
    <name type="scientific">Chrysochromulina tobinii</name>
    <dbReference type="NCBI Taxonomy" id="1460289"/>
    <lineage>
        <taxon>Eukaryota</taxon>
        <taxon>Haptista</taxon>
        <taxon>Haptophyta</taxon>
        <taxon>Prymnesiophyceae</taxon>
        <taxon>Prymnesiales</taxon>
        <taxon>Chrysochromulinaceae</taxon>
        <taxon>Chrysochromulina</taxon>
    </lineage>
</organism>
<evidence type="ECO:0000313" key="3">
    <source>
        <dbReference type="Proteomes" id="UP000037460"/>
    </source>
</evidence>
<accession>A0A0M0KES1</accession>
<name>A0A0M0KES1_9EUKA</name>
<gene>
    <name evidence="2" type="ORF">Ctob_011020</name>
</gene>
<dbReference type="SUPFAM" id="SSF82199">
    <property type="entry name" value="SET domain"/>
    <property type="match status" value="1"/>
</dbReference>
<dbReference type="Proteomes" id="UP000037460">
    <property type="component" value="Unassembled WGS sequence"/>
</dbReference>
<comment type="caution">
    <text evidence="2">The sequence shown here is derived from an EMBL/GenBank/DDBJ whole genome shotgun (WGS) entry which is preliminary data.</text>
</comment>
<dbReference type="OrthoDB" id="265717at2759"/>
<dbReference type="InterPro" id="IPR001214">
    <property type="entry name" value="SET_dom"/>
</dbReference>
<dbReference type="InterPro" id="IPR050869">
    <property type="entry name" value="H3K4_H4K5_MeTrfase"/>
</dbReference>
<evidence type="ECO:0000313" key="2">
    <source>
        <dbReference type="EMBL" id="KOO37062.1"/>
    </source>
</evidence>
<dbReference type="SMART" id="SM00317">
    <property type="entry name" value="SET"/>
    <property type="match status" value="1"/>
</dbReference>
<dbReference type="Gene3D" id="2.170.270.10">
    <property type="entry name" value="SET domain"/>
    <property type="match status" value="1"/>
</dbReference>
<dbReference type="PANTHER" id="PTHR12197:SF292">
    <property type="entry name" value="SET DOMAIN-CONTAINING PROTEIN"/>
    <property type="match status" value="1"/>
</dbReference>
<dbReference type="CDD" id="cd20071">
    <property type="entry name" value="SET_SMYD"/>
    <property type="match status" value="1"/>
</dbReference>
<dbReference type="AlphaFoldDB" id="A0A0M0KES1"/>